<proteinExistence type="predicted"/>
<protein>
    <submittedName>
        <fullName evidence="1">Uncharacterized protein</fullName>
    </submittedName>
</protein>
<accession>A0A1G2IUW5</accession>
<dbReference type="STRING" id="1802223.A2358_01725"/>
<dbReference type="Proteomes" id="UP000178650">
    <property type="component" value="Unassembled WGS sequence"/>
</dbReference>
<evidence type="ECO:0000313" key="2">
    <source>
        <dbReference type="Proteomes" id="UP000178650"/>
    </source>
</evidence>
<dbReference type="AlphaFoldDB" id="A0A1G2IUW5"/>
<name>A0A1G2IUW5_9BACT</name>
<sequence>MTDYISQGKGKIVRIKFPNLGHIINLEPLTMRLSLILRVMIVAINSGFEFNWNQQVYASDETVNRTLNDILVANPDAKISFS</sequence>
<gene>
    <name evidence="1" type="ORF">A2358_01725</name>
</gene>
<dbReference type="EMBL" id="MHPJ01000017">
    <property type="protein sequence ID" value="OGZ78575.1"/>
    <property type="molecule type" value="Genomic_DNA"/>
</dbReference>
<comment type="caution">
    <text evidence="1">The sequence shown here is derived from an EMBL/GenBank/DDBJ whole genome shotgun (WGS) entry which is preliminary data.</text>
</comment>
<evidence type="ECO:0000313" key="1">
    <source>
        <dbReference type="EMBL" id="OGZ78575.1"/>
    </source>
</evidence>
<reference evidence="1 2" key="1">
    <citation type="journal article" date="2016" name="Nat. Commun.">
        <title>Thousands of microbial genomes shed light on interconnected biogeochemical processes in an aquifer system.</title>
        <authorList>
            <person name="Anantharaman K."/>
            <person name="Brown C.T."/>
            <person name="Hug L.A."/>
            <person name="Sharon I."/>
            <person name="Castelle C.J."/>
            <person name="Probst A.J."/>
            <person name="Thomas B.C."/>
            <person name="Singh A."/>
            <person name="Wilkins M.J."/>
            <person name="Karaoz U."/>
            <person name="Brodie E.L."/>
            <person name="Williams K.H."/>
            <person name="Hubbard S.S."/>
            <person name="Banfield J.F."/>
        </authorList>
    </citation>
    <scope>NUCLEOTIDE SEQUENCE [LARGE SCALE GENOMIC DNA]</scope>
</reference>
<organism evidence="1 2">
    <name type="scientific">Candidatus Staskawiczbacteria bacterium RIFOXYB1_FULL_37_44</name>
    <dbReference type="NCBI Taxonomy" id="1802223"/>
    <lineage>
        <taxon>Bacteria</taxon>
        <taxon>Candidatus Staskawicziibacteriota</taxon>
    </lineage>
</organism>